<keyword evidence="3" id="KW-0539">Nucleus</keyword>
<feature type="domain" description="DNA endonuclease activator Ctp1 C-terminal" evidence="6">
    <location>
        <begin position="110"/>
        <end position="181"/>
    </location>
</feature>
<dbReference type="AlphaFoldDB" id="A0A167QYU2"/>
<proteinExistence type="predicted"/>
<dbReference type="VEuPathDB" id="FungiDB:PHYBLDRAFT_161133"/>
<keyword evidence="8" id="KW-1185">Reference proteome</keyword>
<evidence type="ECO:0000256" key="3">
    <source>
        <dbReference type="ARBA" id="ARBA00023242"/>
    </source>
</evidence>
<keyword evidence="4" id="KW-0175">Coiled coil</keyword>
<dbReference type="Pfam" id="PF08573">
    <property type="entry name" value="SAE2"/>
    <property type="match status" value="1"/>
</dbReference>
<dbReference type="GeneID" id="28995256"/>
<dbReference type="InParanoid" id="A0A167QYU2"/>
<feature type="region of interest" description="Disordered" evidence="5">
    <location>
        <begin position="139"/>
        <end position="182"/>
    </location>
</feature>
<dbReference type="Proteomes" id="UP000077315">
    <property type="component" value="Unassembled WGS sequence"/>
</dbReference>
<name>A0A167QYU2_PHYB8</name>
<dbReference type="InterPro" id="IPR013882">
    <property type="entry name" value="Ctp1_C"/>
</dbReference>
<comment type="subcellular location">
    <subcellularLocation>
        <location evidence="1">Nucleus</location>
    </subcellularLocation>
</comment>
<dbReference type="RefSeq" id="XP_018298527.1">
    <property type="nucleotide sequence ID" value="XM_018434350.1"/>
</dbReference>
<evidence type="ECO:0000256" key="2">
    <source>
        <dbReference type="ARBA" id="ARBA00022763"/>
    </source>
</evidence>
<dbReference type="GO" id="GO:0005634">
    <property type="term" value="C:nucleus"/>
    <property type="evidence" value="ECO:0007669"/>
    <property type="project" value="UniProtKB-SubCell"/>
</dbReference>
<evidence type="ECO:0000256" key="1">
    <source>
        <dbReference type="ARBA" id="ARBA00004123"/>
    </source>
</evidence>
<feature type="coiled-coil region" evidence="4">
    <location>
        <begin position="18"/>
        <end position="45"/>
    </location>
</feature>
<evidence type="ECO:0000259" key="6">
    <source>
        <dbReference type="Pfam" id="PF08573"/>
    </source>
</evidence>
<evidence type="ECO:0000313" key="7">
    <source>
        <dbReference type="EMBL" id="OAD80487.1"/>
    </source>
</evidence>
<evidence type="ECO:0000256" key="4">
    <source>
        <dbReference type="SAM" id="Coils"/>
    </source>
</evidence>
<accession>A0A167QYU2</accession>
<gene>
    <name evidence="7" type="ORF">PHYBLDRAFT_161133</name>
</gene>
<organism evidence="7 8">
    <name type="scientific">Phycomyces blakesleeanus (strain ATCC 8743b / DSM 1359 / FGSC 10004 / NBRC 33097 / NRRL 1555)</name>
    <dbReference type="NCBI Taxonomy" id="763407"/>
    <lineage>
        <taxon>Eukaryota</taxon>
        <taxon>Fungi</taxon>
        <taxon>Fungi incertae sedis</taxon>
        <taxon>Mucoromycota</taxon>
        <taxon>Mucoromycotina</taxon>
        <taxon>Mucoromycetes</taxon>
        <taxon>Mucorales</taxon>
        <taxon>Phycomycetaceae</taxon>
        <taxon>Phycomyces</taxon>
    </lineage>
</organism>
<protein>
    <recommendedName>
        <fullName evidence="6">DNA endonuclease activator Ctp1 C-terminal domain-containing protein</fullName>
    </recommendedName>
</protein>
<dbReference type="GO" id="GO:0006281">
    <property type="term" value="P:DNA repair"/>
    <property type="evidence" value="ECO:0007669"/>
    <property type="project" value="InterPro"/>
</dbReference>
<reference evidence="8" key="1">
    <citation type="submission" date="2015-06" db="EMBL/GenBank/DDBJ databases">
        <title>Expansion of signal transduction pathways in fungi by whole-genome duplication.</title>
        <authorList>
            <consortium name="DOE Joint Genome Institute"/>
            <person name="Corrochano L.M."/>
            <person name="Kuo A."/>
            <person name="Marcet-Houben M."/>
            <person name="Polaino S."/>
            <person name="Salamov A."/>
            <person name="Villalobos J.M."/>
            <person name="Alvarez M.I."/>
            <person name="Avalos J."/>
            <person name="Benito E.P."/>
            <person name="Benoit I."/>
            <person name="Burger G."/>
            <person name="Camino L.P."/>
            <person name="Canovas D."/>
            <person name="Cerda-Olmedo E."/>
            <person name="Cheng J.-F."/>
            <person name="Dominguez A."/>
            <person name="Elias M."/>
            <person name="Eslava A.P."/>
            <person name="Glaser F."/>
            <person name="Grimwood J."/>
            <person name="Gutierrez G."/>
            <person name="Heitman J."/>
            <person name="Henrissat B."/>
            <person name="Iturriaga E.A."/>
            <person name="Lang B.F."/>
            <person name="Lavin J.L."/>
            <person name="Lee S."/>
            <person name="Li W."/>
            <person name="Lindquist E."/>
            <person name="Lopez-Garcia S."/>
            <person name="Luque E.M."/>
            <person name="Marcos A.T."/>
            <person name="Martin J."/>
            <person name="McCluskey K."/>
            <person name="Medina H.R."/>
            <person name="Miralles-Duran A."/>
            <person name="Miyazaki A."/>
            <person name="Munoz-Torres E."/>
            <person name="Oguiza J.A."/>
            <person name="Ohm R."/>
            <person name="Olmedo M."/>
            <person name="Orejas M."/>
            <person name="Ortiz-Castellanos L."/>
            <person name="Pisabarro A.G."/>
            <person name="Rodriguez-Romero J."/>
            <person name="Ruiz-Herrera J."/>
            <person name="Ruiz-Vazquez R."/>
            <person name="Sanz C."/>
            <person name="Schackwitz W."/>
            <person name="Schmutz J."/>
            <person name="Shahriari M."/>
            <person name="Shelest E."/>
            <person name="Silva-Franco F."/>
            <person name="Soanes D."/>
            <person name="Syed K."/>
            <person name="Tagua V.G."/>
            <person name="Talbot N.J."/>
            <person name="Thon M."/>
            <person name="De vries R.P."/>
            <person name="Wiebenga A."/>
            <person name="Yadav J.S."/>
            <person name="Braun E.L."/>
            <person name="Baker S."/>
            <person name="Garre V."/>
            <person name="Horwitz B."/>
            <person name="Torres-Martinez S."/>
            <person name="Idnurm A."/>
            <person name="Herrera-Estrella A."/>
            <person name="Gabaldon T."/>
            <person name="Grigoriev I.V."/>
        </authorList>
    </citation>
    <scope>NUCLEOTIDE SEQUENCE [LARGE SCALE GENOMIC DNA]</scope>
    <source>
        <strain evidence="8">NRRL 1555(-)</strain>
    </source>
</reference>
<evidence type="ECO:0000256" key="5">
    <source>
        <dbReference type="SAM" id="MobiDB-lite"/>
    </source>
</evidence>
<evidence type="ECO:0000313" key="8">
    <source>
        <dbReference type="Proteomes" id="UP000077315"/>
    </source>
</evidence>
<keyword evidence="2" id="KW-0227">DNA damage</keyword>
<feature type="compositionally biased region" description="Low complexity" evidence="5">
    <location>
        <begin position="143"/>
        <end position="152"/>
    </location>
</feature>
<sequence>MIDHKELISRLAKERSSRKQLEDIIQYQKRQLEEKEQTIAQLRLMRWSISSSIEDHRKSSNHLNNQDRSSNSPALDSPLLVEKSLETLHIYDHELEPVSSPISSTVHLHEDAATSNYMQNSENENERRIEKENAMSFFKKNESSSVESQSDESLLEKSFSRRKKTKRSLTPPRFWDQTFPDF</sequence>
<feature type="compositionally biased region" description="Polar residues" evidence="5">
    <location>
        <begin position="61"/>
        <end position="74"/>
    </location>
</feature>
<dbReference type="EMBL" id="KV440971">
    <property type="protein sequence ID" value="OAD80487.1"/>
    <property type="molecule type" value="Genomic_DNA"/>
</dbReference>
<feature type="region of interest" description="Disordered" evidence="5">
    <location>
        <begin position="57"/>
        <end position="77"/>
    </location>
</feature>